<dbReference type="InterPro" id="IPR036291">
    <property type="entry name" value="NAD(P)-bd_dom_sf"/>
</dbReference>
<protein>
    <submittedName>
        <fullName evidence="4">SDR family oxidoreductase</fullName>
    </submittedName>
</protein>
<reference evidence="5" key="1">
    <citation type="journal article" date="2019" name="Int. J. Syst. Evol. Microbiol.">
        <title>The Global Catalogue of Microorganisms (GCM) 10K type strain sequencing project: providing services to taxonomists for standard genome sequencing and annotation.</title>
        <authorList>
            <consortium name="The Broad Institute Genomics Platform"/>
            <consortium name="The Broad Institute Genome Sequencing Center for Infectious Disease"/>
            <person name="Wu L."/>
            <person name="Ma J."/>
        </authorList>
    </citation>
    <scope>NUCLEOTIDE SEQUENCE [LARGE SCALE GENOMIC DNA]</scope>
    <source>
        <strain evidence="5">KCTC 52473</strain>
    </source>
</reference>
<evidence type="ECO:0000313" key="5">
    <source>
        <dbReference type="Proteomes" id="UP001595478"/>
    </source>
</evidence>
<name>A0ABV7FNF8_9ALTE</name>
<keyword evidence="2" id="KW-0560">Oxidoreductase</keyword>
<evidence type="ECO:0000313" key="4">
    <source>
        <dbReference type="EMBL" id="MFC3120788.1"/>
    </source>
</evidence>
<dbReference type="PRINTS" id="PR00081">
    <property type="entry name" value="GDHRDH"/>
</dbReference>
<dbReference type="PANTHER" id="PTHR44196:SF1">
    <property type="entry name" value="DEHYDROGENASE_REDUCTASE SDR FAMILY MEMBER 7B"/>
    <property type="match status" value="1"/>
</dbReference>
<proteinExistence type="inferred from homology"/>
<dbReference type="Gene3D" id="3.40.50.720">
    <property type="entry name" value="NAD(P)-binding Rossmann-like Domain"/>
    <property type="match status" value="1"/>
</dbReference>
<keyword evidence="5" id="KW-1185">Reference proteome</keyword>
<dbReference type="RefSeq" id="WP_376918916.1">
    <property type="nucleotide sequence ID" value="NZ_JBHRSW010000005.1"/>
</dbReference>
<evidence type="ECO:0000256" key="1">
    <source>
        <dbReference type="ARBA" id="ARBA00006484"/>
    </source>
</evidence>
<dbReference type="PROSITE" id="PS00061">
    <property type="entry name" value="ADH_SHORT"/>
    <property type="match status" value="1"/>
</dbReference>
<dbReference type="Proteomes" id="UP001595478">
    <property type="component" value="Unassembled WGS sequence"/>
</dbReference>
<comment type="caution">
    <text evidence="4">The sequence shown here is derived from an EMBL/GenBank/DDBJ whole genome shotgun (WGS) entry which is preliminary data.</text>
</comment>
<dbReference type="PANTHER" id="PTHR44196">
    <property type="entry name" value="DEHYDROGENASE/REDUCTASE SDR FAMILY MEMBER 7B"/>
    <property type="match status" value="1"/>
</dbReference>
<dbReference type="PRINTS" id="PR00080">
    <property type="entry name" value="SDRFAMILY"/>
</dbReference>
<dbReference type="SUPFAM" id="SSF51735">
    <property type="entry name" value="NAD(P)-binding Rossmann-fold domains"/>
    <property type="match status" value="1"/>
</dbReference>
<dbReference type="EMBL" id="JBHRSW010000005">
    <property type="protein sequence ID" value="MFC3120788.1"/>
    <property type="molecule type" value="Genomic_DNA"/>
</dbReference>
<dbReference type="InterPro" id="IPR002347">
    <property type="entry name" value="SDR_fam"/>
</dbReference>
<gene>
    <name evidence="4" type="ORF">ACFOHL_04100</name>
</gene>
<evidence type="ECO:0000256" key="3">
    <source>
        <dbReference type="RuleBase" id="RU000363"/>
    </source>
</evidence>
<dbReference type="Pfam" id="PF00106">
    <property type="entry name" value="adh_short"/>
    <property type="match status" value="1"/>
</dbReference>
<comment type="similarity">
    <text evidence="1 3">Belongs to the short-chain dehydrogenases/reductases (SDR) family.</text>
</comment>
<organism evidence="4 5">
    <name type="scientific">Agaribacter flavus</name>
    <dbReference type="NCBI Taxonomy" id="1902781"/>
    <lineage>
        <taxon>Bacteria</taxon>
        <taxon>Pseudomonadati</taxon>
        <taxon>Pseudomonadota</taxon>
        <taxon>Gammaproteobacteria</taxon>
        <taxon>Alteromonadales</taxon>
        <taxon>Alteromonadaceae</taxon>
        <taxon>Agaribacter</taxon>
    </lineage>
</organism>
<sequence>MFSTNLKTLENKVIIITGGTSGIGYEIVRLLAPKNTVMVIARASTRLDKLKSEFSSVEVFAADLSKPEQYENLAAQILHRVNTIDVLVNNAAVQYTPTFLDEHFSYHSIESEINLNFRSICALSYLLLPALQHDEPNIRESAIVNINSGLALAPKSSSAIYCATKAALDVFSQSLAYQLAHSNVKVMQAFLPIVDTPMTRGRGENKLSANLAAQAIVSGIEKGQLVNDVGKVALLRVLLRVAPSIAKKIMKRA</sequence>
<evidence type="ECO:0000256" key="2">
    <source>
        <dbReference type="ARBA" id="ARBA00023002"/>
    </source>
</evidence>
<dbReference type="InterPro" id="IPR020904">
    <property type="entry name" value="Sc_DH/Rdtase_CS"/>
</dbReference>
<accession>A0ABV7FNF8</accession>